<dbReference type="PANTHER" id="PTHR34853:SF1">
    <property type="entry name" value="LIPASE 5"/>
    <property type="match status" value="1"/>
</dbReference>
<dbReference type="Pfam" id="PF03583">
    <property type="entry name" value="LIP"/>
    <property type="match status" value="1"/>
</dbReference>
<keyword evidence="2" id="KW-1185">Reference proteome</keyword>
<dbReference type="Gene3D" id="1.10.260.160">
    <property type="match status" value="1"/>
</dbReference>
<dbReference type="SUPFAM" id="SSF53474">
    <property type="entry name" value="alpha/beta-Hydrolases"/>
    <property type="match status" value="1"/>
</dbReference>
<protein>
    <recommendedName>
        <fullName evidence="3">Alpha/beta fold hydrolase</fullName>
    </recommendedName>
</protein>
<name>A0A385SKI3_9BACT</name>
<dbReference type="Proteomes" id="UP000266183">
    <property type="component" value="Chromosome"/>
</dbReference>
<evidence type="ECO:0008006" key="3">
    <source>
        <dbReference type="Google" id="ProtNLM"/>
    </source>
</evidence>
<dbReference type="PIRSF" id="PIRSF029171">
    <property type="entry name" value="Esterase_LipA"/>
    <property type="match status" value="1"/>
</dbReference>
<gene>
    <name evidence="1" type="ORF">D4L85_02475</name>
</gene>
<reference evidence="2" key="1">
    <citation type="submission" date="2018-09" db="EMBL/GenBank/DDBJ databases">
        <title>Chryseolinea sp. KIS68-18 isolated from soil.</title>
        <authorList>
            <person name="Weon H.-Y."/>
            <person name="Kwon S.-W."/>
            <person name="Lee S.A."/>
        </authorList>
    </citation>
    <scope>NUCLEOTIDE SEQUENCE [LARGE SCALE GENOMIC DNA]</scope>
    <source>
        <strain evidence="2">KIS68-18</strain>
    </source>
</reference>
<dbReference type="AlphaFoldDB" id="A0A385SKI3"/>
<dbReference type="Gene3D" id="3.40.50.1820">
    <property type="entry name" value="alpha/beta hydrolase"/>
    <property type="match status" value="1"/>
</dbReference>
<evidence type="ECO:0000313" key="2">
    <source>
        <dbReference type="Proteomes" id="UP000266183"/>
    </source>
</evidence>
<dbReference type="RefSeq" id="WP_119752834.1">
    <property type="nucleotide sequence ID" value="NZ_CP032382.1"/>
</dbReference>
<dbReference type="OrthoDB" id="9798122at2"/>
<dbReference type="GO" id="GO:0004806">
    <property type="term" value="F:triacylglycerol lipase activity"/>
    <property type="evidence" value="ECO:0007669"/>
    <property type="project" value="InterPro"/>
</dbReference>
<accession>A0A385SKI3</accession>
<dbReference type="PANTHER" id="PTHR34853">
    <property type="match status" value="1"/>
</dbReference>
<dbReference type="InterPro" id="IPR005152">
    <property type="entry name" value="Lipase_secreted"/>
</dbReference>
<proteinExistence type="predicted"/>
<dbReference type="KEGG" id="chk:D4L85_02475"/>
<dbReference type="EMBL" id="CP032382">
    <property type="protein sequence ID" value="AYB29518.1"/>
    <property type="molecule type" value="Genomic_DNA"/>
</dbReference>
<evidence type="ECO:0000313" key="1">
    <source>
        <dbReference type="EMBL" id="AYB29518.1"/>
    </source>
</evidence>
<sequence>MKLLRGVGCLLVILLVSTRCSDDDQPKVDVSSGKLIESISAGTTTAASLKLLVTVSGYKIDASIFKHDVEVFQVKYHTTFQGEDITASGLIILPQTDASISMLSFQHGTTTLASDAPSVQSTGSFDVLLYSAISSAGFVAVIPDMIGFGSSSNTFHPYYVEEPTARAVSDLIVAAQELADQKKLAFDGKLFLAGYSQGGYATMAAHKAIESEPIAGMTLVASFPAAGGFDLKGIQEYLFSQNEYADPYYLAYLVNSYQLYYKENNLLKDFFKEPYASAIPGLFDGEHAPSTIDAQLTTSMKDLVSGDLLTGIGTEPRFNYIVTLLNKNSLVNQWYPKSLMYVYHGLDDTTVPYNNSESTYQKLIANGASTEQLHLISLQGDHGSAIKPYVEDLVPRLMALQ</sequence>
<dbReference type="GO" id="GO:0016042">
    <property type="term" value="P:lipid catabolic process"/>
    <property type="evidence" value="ECO:0007669"/>
    <property type="project" value="InterPro"/>
</dbReference>
<organism evidence="1 2">
    <name type="scientific">Chryseolinea soli</name>
    <dbReference type="NCBI Taxonomy" id="2321403"/>
    <lineage>
        <taxon>Bacteria</taxon>
        <taxon>Pseudomonadati</taxon>
        <taxon>Bacteroidota</taxon>
        <taxon>Cytophagia</taxon>
        <taxon>Cytophagales</taxon>
        <taxon>Fulvivirgaceae</taxon>
        <taxon>Chryseolinea</taxon>
    </lineage>
</organism>
<dbReference type="InterPro" id="IPR029058">
    <property type="entry name" value="AB_hydrolase_fold"/>
</dbReference>